<accession>A0A6G0XRV8</accession>
<evidence type="ECO:0000313" key="1">
    <source>
        <dbReference type="EMBL" id="KAF0743105.1"/>
    </source>
</evidence>
<keyword evidence="2" id="KW-1185">Reference proteome</keyword>
<dbReference type="Proteomes" id="UP000481153">
    <property type="component" value="Unassembled WGS sequence"/>
</dbReference>
<sequence length="156" mass="16865">MPPVQSTLGKAPVSKVAVSQTPRFKSDTAFPENYASSKQQRIFHPPDIVYEKPNIRNTIQDTVAQSHVKYGAMTSNAQRLVSTAAMVHNVVGAPKLRGTTTAALGPGTYSDERFARAPPPKKTSLSFAAILPSEVRTFWSLSLNGLIRSTQKIGLA</sequence>
<comment type="caution">
    <text evidence="1">The sequence shown here is derived from an EMBL/GenBank/DDBJ whole genome shotgun (WGS) entry which is preliminary data.</text>
</comment>
<reference evidence="1 2" key="1">
    <citation type="submission" date="2019-07" db="EMBL/GenBank/DDBJ databases">
        <title>Genomics analysis of Aphanomyces spp. identifies a new class of oomycete effector associated with host adaptation.</title>
        <authorList>
            <person name="Gaulin E."/>
        </authorList>
    </citation>
    <scope>NUCLEOTIDE SEQUENCE [LARGE SCALE GENOMIC DNA]</scope>
    <source>
        <strain evidence="1 2">ATCC 201684</strain>
    </source>
</reference>
<dbReference type="AlphaFoldDB" id="A0A6G0XRV8"/>
<proteinExistence type="predicted"/>
<gene>
    <name evidence="1" type="ORF">Ae201684_002162</name>
</gene>
<dbReference type="EMBL" id="VJMJ01000022">
    <property type="protein sequence ID" value="KAF0743105.1"/>
    <property type="molecule type" value="Genomic_DNA"/>
</dbReference>
<protein>
    <submittedName>
        <fullName evidence="1">Uncharacterized protein</fullName>
    </submittedName>
</protein>
<organism evidence="1 2">
    <name type="scientific">Aphanomyces euteiches</name>
    <dbReference type="NCBI Taxonomy" id="100861"/>
    <lineage>
        <taxon>Eukaryota</taxon>
        <taxon>Sar</taxon>
        <taxon>Stramenopiles</taxon>
        <taxon>Oomycota</taxon>
        <taxon>Saprolegniomycetes</taxon>
        <taxon>Saprolegniales</taxon>
        <taxon>Verrucalvaceae</taxon>
        <taxon>Aphanomyces</taxon>
    </lineage>
</organism>
<name>A0A6G0XRV8_9STRA</name>
<dbReference type="VEuPathDB" id="FungiDB:AeMF1_009971"/>
<evidence type="ECO:0000313" key="2">
    <source>
        <dbReference type="Proteomes" id="UP000481153"/>
    </source>
</evidence>